<name>E8JPY9_STREI</name>
<dbReference type="AlphaFoldDB" id="E8JPY9"/>
<keyword evidence="2" id="KW-0812">Transmembrane</keyword>
<accession>E8JPY9</accession>
<comment type="caution">
    <text evidence="3">The sequence shown here is derived from an EMBL/GenBank/DDBJ whole genome shotgun (WGS) entry which is preliminary data.</text>
</comment>
<evidence type="ECO:0000313" key="4">
    <source>
        <dbReference type="Proteomes" id="UP000005699"/>
    </source>
</evidence>
<dbReference type="EMBL" id="AEVB01000032">
    <property type="protein sequence ID" value="EFW88717.1"/>
    <property type="molecule type" value="Genomic_DNA"/>
</dbReference>
<gene>
    <name evidence="3" type="ORF">HMPREF0819_1062</name>
</gene>
<dbReference type="HOGENOM" id="CLU_2669480_0_0_9"/>
<feature type="region of interest" description="Disordered" evidence="1">
    <location>
        <begin position="1"/>
        <end position="27"/>
    </location>
</feature>
<sequence>MEKGVTMSRAEQSRAEQSRAGQGRAGQSRAEQIVYLLFFECNYILKDSFFSVFNFLSILKKLFFVVLIYSVMILV</sequence>
<organism evidence="3 4">
    <name type="scientific">Streptococcus equinus ATCC 9812</name>
    <dbReference type="NCBI Taxonomy" id="525379"/>
    <lineage>
        <taxon>Bacteria</taxon>
        <taxon>Bacillati</taxon>
        <taxon>Bacillota</taxon>
        <taxon>Bacilli</taxon>
        <taxon>Lactobacillales</taxon>
        <taxon>Streptococcaceae</taxon>
        <taxon>Streptococcus</taxon>
    </lineage>
</organism>
<proteinExistence type="predicted"/>
<feature type="transmembrane region" description="Helical" evidence="2">
    <location>
        <begin position="52"/>
        <end position="74"/>
    </location>
</feature>
<keyword evidence="2" id="KW-1133">Transmembrane helix</keyword>
<evidence type="ECO:0000313" key="3">
    <source>
        <dbReference type="EMBL" id="EFW88717.1"/>
    </source>
</evidence>
<keyword evidence="2" id="KW-0472">Membrane</keyword>
<reference evidence="3 4" key="1">
    <citation type="submission" date="2010-12" db="EMBL/GenBank/DDBJ databases">
        <authorList>
            <person name="Muzny D."/>
            <person name="Qin X."/>
            <person name="Deng J."/>
            <person name="Jiang H."/>
            <person name="Liu Y."/>
            <person name="Qu J."/>
            <person name="Song X.-Z."/>
            <person name="Zhang L."/>
            <person name="Thornton R."/>
            <person name="Coyle M."/>
            <person name="Francisco L."/>
            <person name="Jackson L."/>
            <person name="Javaid M."/>
            <person name="Korchina V."/>
            <person name="Kovar C."/>
            <person name="Mata R."/>
            <person name="Mathew T."/>
            <person name="Ngo R."/>
            <person name="Nguyen L."/>
            <person name="Nguyen N."/>
            <person name="Okwuonu G."/>
            <person name="Ongeri F."/>
            <person name="Pham C."/>
            <person name="Simmons D."/>
            <person name="Wilczek-Boney K."/>
            <person name="Hale W."/>
            <person name="Jakkamsetti A."/>
            <person name="Pham P."/>
            <person name="Ruth R."/>
            <person name="San Lucas F."/>
            <person name="Warren J."/>
            <person name="Zhang J."/>
            <person name="Zhao Z."/>
            <person name="Zhou C."/>
            <person name="Zhu D."/>
            <person name="Lee S."/>
            <person name="Bess C."/>
            <person name="Blankenburg K."/>
            <person name="Forbes L."/>
            <person name="Fu Q."/>
            <person name="Gubbala S."/>
            <person name="Hirani K."/>
            <person name="Jayaseelan J.C."/>
            <person name="Lara F."/>
            <person name="Munidasa M."/>
            <person name="Palculict T."/>
            <person name="Patil S."/>
            <person name="Pu L.-L."/>
            <person name="Saada N."/>
            <person name="Tang L."/>
            <person name="Weissenberger G."/>
            <person name="Zhu Y."/>
            <person name="Hemphill L."/>
            <person name="Shang Y."/>
            <person name="Youmans B."/>
            <person name="Ayvaz T."/>
            <person name="Ross M."/>
            <person name="Santibanez J."/>
            <person name="Aqrawi P."/>
            <person name="Gross S."/>
            <person name="Joshi V."/>
            <person name="Fowler G."/>
            <person name="Nazareth L."/>
            <person name="Reid J."/>
            <person name="Worley K."/>
            <person name="Petrosino J."/>
            <person name="Highlander S."/>
            <person name="Gibbs R."/>
        </authorList>
    </citation>
    <scope>NUCLEOTIDE SEQUENCE [LARGE SCALE GENOMIC DNA]</scope>
    <source>
        <strain evidence="3 4">ATCC 9812</strain>
    </source>
</reference>
<evidence type="ECO:0000256" key="2">
    <source>
        <dbReference type="SAM" id="Phobius"/>
    </source>
</evidence>
<dbReference type="Proteomes" id="UP000005699">
    <property type="component" value="Unassembled WGS sequence"/>
</dbReference>
<protein>
    <submittedName>
        <fullName evidence="3">Uncharacterized protein</fullName>
    </submittedName>
</protein>
<evidence type="ECO:0000256" key="1">
    <source>
        <dbReference type="SAM" id="MobiDB-lite"/>
    </source>
</evidence>